<evidence type="ECO:0000313" key="1">
    <source>
        <dbReference type="EMBL" id="PFG43768.1"/>
    </source>
</evidence>
<gene>
    <name evidence="1" type="ORF">ATJ88_2475</name>
</gene>
<dbReference type="Proteomes" id="UP000224130">
    <property type="component" value="Unassembled WGS sequence"/>
</dbReference>
<comment type="caution">
    <text evidence="1">The sequence shown here is derived from an EMBL/GenBank/DDBJ whole genome shotgun (WGS) entry which is preliminary data.</text>
</comment>
<protein>
    <submittedName>
        <fullName evidence="1">Uncharacterized protein</fullName>
    </submittedName>
</protein>
<keyword evidence="2" id="KW-1185">Reference proteome</keyword>
<dbReference type="AlphaFoldDB" id="A0A2A9EY23"/>
<proteinExistence type="predicted"/>
<dbReference type="RefSeq" id="WP_098465322.1">
    <property type="nucleotide sequence ID" value="NZ_PDJJ01000001.1"/>
</dbReference>
<organism evidence="1 2">
    <name type="scientific">Isoptericola jiangsuensis</name>
    <dbReference type="NCBI Taxonomy" id="548579"/>
    <lineage>
        <taxon>Bacteria</taxon>
        <taxon>Bacillati</taxon>
        <taxon>Actinomycetota</taxon>
        <taxon>Actinomycetes</taxon>
        <taxon>Micrococcales</taxon>
        <taxon>Promicromonosporaceae</taxon>
        <taxon>Isoptericola</taxon>
    </lineage>
</organism>
<dbReference type="OrthoDB" id="5149156at2"/>
<evidence type="ECO:0000313" key="2">
    <source>
        <dbReference type="Proteomes" id="UP000224130"/>
    </source>
</evidence>
<name>A0A2A9EY23_9MICO</name>
<reference evidence="1 2" key="1">
    <citation type="submission" date="2017-10" db="EMBL/GenBank/DDBJ databases">
        <title>Sequencing the genomes of 1000 actinobacteria strains.</title>
        <authorList>
            <person name="Klenk H.-P."/>
        </authorList>
    </citation>
    <scope>NUCLEOTIDE SEQUENCE [LARGE SCALE GENOMIC DNA]</scope>
    <source>
        <strain evidence="1 2">DSM 21863</strain>
    </source>
</reference>
<accession>A0A2A9EY23</accession>
<dbReference type="EMBL" id="PDJJ01000001">
    <property type="protein sequence ID" value="PFG43768.1"/>
    <property type="molecule type" value="Genomic_DNA"/>
</dbReference>
<sequence>MDIYFRRDFLNLPGHHAGAHVVGIVSIERFFDQEPELVAHLTIADCSRTVVLDFDAHDDASLANSLHKARLLREVVDEFVVHLERAATSHGVVASDG</sequence>